<dbReference type="EC" id="2.5.1.18" evidence="4"/>
<dbReference type="InterPro" id="IPR036249">
    <property type="entry name" value="Thioredoxin-like_sf"/>
</dbReference>
<dbReference type="STRING" id="321267.SHM7688_00096"/>
<comment type="similarity">
    <text evidence="1">Belongs to the GST superfamily.</text>
</comment>
<protein>
    <submittedName>
        <fullName evidence="4">Glutathione S-transferase GST-6.0</fullName>
        <ecNumber evidence="4">2.5.1.18</ecNumber>
    </submittedName>
</protein>
<dbReference type="SFLD" id="SFLDG00358">
    <property type="entry name" value="Main_(cytGST)"/>
    <property type="match status" value="1"/>
</dbReference>
<dbReference type="Gene3D" id="3.40.30.10">
    <property type="entry name" value="Glutaredoxin"/>
    <property type="match status" value="1"/>
</dbReference>
<evidence type="ECO:0000256" key="1">
    <source>
        <dbReference type="RuleBase" id="RU003494"/>
    </source>
</evidence>
<dbReference type="SUPFAM" id="SSF52833">
    <property type="entry name" value="Thioredoxin-like"/>
    <property type="match status" value="1"/>
</dbReference>
<accession>A0A0P1EJG5</accession>
<keyword evidence="5" id="KW-1185">Reference proteome</keyword>
<evidence type="ECO:0000259" key="3">
    <source>
        <dbReference type="PROSITE" id="PS50405"/>
    </source>
</evidence>
<dbReference type="InterPro" id="IPR004045">
    <property type="entry name" value="Glutathione_S-Trfase_N"/>
</dbReference>
<evidence type="ECO:0000313" key="5">
    <source>
        <dbReference type="Proteomes" id="UP000054823"/>
    </source>
</evidence>
<dbReference type="PANTHER" id="PTHR44051">
    <property type="entry name" value="GLUTATHIONE S-TRANSFERASE-RELATED"/>
    <property type="match status" value="1"/>
</dbReference>
<reference evidence="4 5" key="1">
    <citation type="submission" date="2015-09" db="EMBL/GenBank/DDBJ databases">
        <authorList>
            <consortium name="Swine Surveillance"/>
        </authorList>
    </citation>
    <scope>NUCLEOTIDE SEQUENCE [LARGE SCALE GENOMIC DNA]</scope>
    <source>
        <strain evidence="4 5">CECT 7688</strain>
    </source>
</reference>
<dbReference type="SFLD" id="SFLDS00019">
    <property type="entry name" value="Glutathione_Transferase_(cytos"/>
    <property type="match status" value="1"/>
</dbReference>
<feature type="domain" description="GST C-terminal" evidence="3">
    <location>
        <begin position="87"/>
        <end position="217"/>
    </location>
</feature>
<dbReference type="InterPro" id="IPR036282">
    <property type="entry name" value="Glutathione-S-Trfase_C_sf"/>
</dbReference>
<keyword evidence="4" id="KW-0808">Transferase</keyword>
<dbReference type="InterPro" id="IPR040079">
    <property type="entry name" value="Glutathione_S-Trfase"/>
</dbReference>
<dbReference type="CDD" id="cd03046">
    <property type="entry name" value="GST_N_GTT1_like"/>
    <property type="match status" value="1"/>
</dbReference>
<name>A0A0P1EJG5_9RHOB</name>
<feature type="domain" description="GST N-terminal" evidence="2">
    <location>
        <begin position="1"/>
        <end position="81"/>
    </location>
</feature>
<dbReference type="SUPFAM" id="SSF47616">
    <property type="entry name" value="GST C-terminal domain-like"/>
    <property type="match status" value="1"/>
</dbReference>
<dbReference type="InterPro" id="IPR004046">
    <property type="entry name" value="GST_C"/>
</dbReference>
<dbReference type="Proteomes" id="UP000054823">
    <property type="component" value="Unassembled WGS sequence"/>
</dbReference>
<proteinExistence type="inferred from homology"/>
<organism evidence="4 5">
    <name type="scientific">Shimia marina</name>
    <dbReference type="NCBI Taxonomy" id="321267"/>
    <lineage>
        <taxon>Bacteria</taxon>
        <taxon>Pseudomonadati</taxon>
        <taxon>Pseudomonadota</taxon>
        <taxon>Alphaproteobacteria</taxon>
        <taxon>Rhodobacterales</taxon>
        <taxon>Roseobacteraceae</taxon>
    </lineage>
</organism>
<gene>
    <name evidence="4" type="primary">gstB_1</name>
    <name evidence="4" type="ORF">SHM7688_00096</name>
</gene>
<sequence length="221" mass="24447">MSITLHHVPFSRSFRVLWLLEELGLSAQIVMHSIRAGTMRQPDMRALSPAGRVPALEIDGMCLFESGAIVEYLAETHPEAGLAALPGTPDRARYLQMVHFAETQASLLEQLNMSHVFLRDPAQASPTVIKLTTMRLHATLGALESLLGDQEFLLAQGFSAADIMMGFNLFAAPYYVDLAEFPKLCAYRDRIAARPAYVAARAKDGEQEFYTQDFYPVPEGA</sequence>
<dbReference type="GO" id="GO:0004364">
    <property type="term" value="F:glutathione transferase activity"/>
    <property type="evidence" value="ECO:0007669"/>
    <property type="project" value="UniProtKB-EC"/>
</dbReference>
<dbReference type="PROSITE" id="PS50404">
    <property type="entry name" value="GST_NTER"/>
    <property type="match status" value="1"/>
</dbReference>
<dbReference type="Pfam" id="PF02798">
    <property type="entry name" value="GST_N"/>
    <property type="match status" value="1"/>
</dbReference>
<dbReference type="OrthoDB" id="5740960at2"/>
<dbReference type="PANTHER" id="PTHR44051:SF8">
    <property type="entry name" value="GLUTATHIONE S-TRANSFERASE GSTA"/>
    <property type="match status" value="1"/>
</dbReference>
<dbReference type="Gene3D" id="1.20.1050.10">
    <property type="match status" value="1"/>
</dbReference>
<evidence type="ECO:0000313" key="4">
    <source>
        <dbReference type="EMBL" id="CUH50669.1"/>
    </source>
</evidence>
<dbReference type="AlphaFoldDB" id="A0A0P1EJG5"/>
<dbReference type="Pfam" id="PF00043">
    <property type="entry name" value="GST_C"/>
    <property type="match status" value="1"/>
</dbReference>
<dbReference type="InterPro" id="IPR010987">
    <property type="entry name" value="Glutathione-S-Trfase_C-like"/>
</dbReference>
<dbReference type="SFLD" id="SFLDG01150">
    <property type="entry name" value="Main.1:_Beta-like"/>
    <property type="match status" value="1"/>
</dbReference>
<dbReference type="PROSITE" id="PS50405">
    <property type="entry name" value="GST_CTER"/>
    <property type="match status" value="1"/>
</dbReference>
<dbReference type="RefSeq" id="WP_058238060.1">
    <property type="nucleotide sequence ID" value="NZ_CYPW01000001.1"/>
</dbReference>
<evidence type="ECO:0000259" key="2">
    <source>
        <dbReference type="PROSITE" id="PS50404"/>
    </source>
</evidence>
<dbReference type="EMBL" id="CYPW01000001">
    <property type="protein sequence ID" value="CUH50669.1"/>
    <property type="molecule type" value="Genomic_DNA"/>
</dbReference>